<evidence type="ECO:0000256" key="1">
    <source>
        <dbReference type="ARBA" id="ARBA00010833"/>
    </source>
</evidence>
<evidence type="ECO:0000259" key="5">
    <source>
        <dbReference type="Pfam" id="PF22422"/>
    </source>
</evidence>
<organism evidence="6 7">
    <name type="scientific">Rudaeicoccus suwonensis</name>
    <dbReference type="NCBI Taxonomy" id="657409"/>
    <lineage>
        <taxon>Bacteria</taxon>
        <taxon>Bacillati</taxon>
        <taxon>Actinomycetota</taxon>
        <taxon>Actinomycetes</taxon>
        <taxon>Micrococcales</taxon>
        <taxon>Dermacoccaceae</taxon>
        <taxon>Rudaeicoccus</taxon>
    </lineage>
</organism>
<dbReference type="InterPro" id="IPR054491">
    <property type="entry name" value="MGH1-like_GH"/>
</dbReference>
<feature type="compositionally biased region" description="Basic and acidic residues" evidence="4">
    <location>
        <begin position="1"/>
        <end position="12"/>
    </location>
</feature>
<dbReference type="InterPro" id="IPR004888">
    <property type="entry name" value="Glycoside_hydrolase_63"/>
</dbReference>
<dbReference type="Pfam" id="PF22422">
    <property type="entry name" value="MGH1-like_GH"/>
    <property type="match status" value="2"/>
</dbReference>
<gene>
    <name evidence="6" type="ORF">BKA23_2133</name>
</gene>
<feature type="domain" description="Mannosylglycerate hydrolase MGH1-like glycoside hydrolase" evidence="5">
    <location>
        <begin position="457"/>
        <end position="677"/>
    </location>
</feature>
<dbReference type="EMBL" id="VIVQ01000001">
    <property type="protein sequence ID" value="TWE13304.1"/>
    <property type="molecule type" value="Genomic_DNA"/>
</dbReference>
<evidence type="ECO:0000313" key="7">
    <source>
        <dbReference type="Proteomes" id="UP000318297"/>
    </source>
</evidence>
<proteinExistence type="inferred from homology"/>
<dbReference type="GO" id="GO:0006487">
    <property type="term" value="P:protein N-linked glycosylation"/>
    <property type="evidence" value="ECO:0007669"/>
    <property type="project" value="TreeGrafter"/>
</dbReference>
<dbReference type="Gene3D" id="1.50.10.10">
    <property type="match status" value="2"/>
</dbReference>
<comment type="caution">
    <text evidence="6">The sequence shown here is derived from an EMBL/GenBank/DDBJ whole genome shotgun (WGS) entry which is preliminary data.</text>
</comment>
<evidence type="ECO:0000256" key="3">
    <source>
        <dbReference type="ARBA" id="ARBA00023295"/>
    </source>
</evidence>
<reference evidence="6 7" key="1">
    <citation type="submission" date="2019-06" db="EMBL/GenBank/DDBJ databases">
        <title>Sequencing the genomes of 1000 actinobacteria strains.</title>
        <authorList>
            <person name="Klenk H.-P."/>
        </authorList>
    </citation>
    <scope>NUCLEOTIDE SEQUENCE [LARGE SCALE GENOMIC DNA]</scope>
    <source>
        <strain evidence="6 7">DSM 19560</strain>
    </source>
</reference>
<name>A0A561ECG8_9MICO</name>
<feature type="domain" description="Mannosylglycerate hydrolase MGH1-like glycoside hydrolase" evidence="5">
    <location>
        <begin position="729"/>
        <end position="890"/>
    </location>
</feature>
<feature type="region of interest" description="Disordered" evidence="4">
    <location>
        <begin position="1"/>
        <end position="31"/>
    </location>
</feature>
<dbReference type="GO" id="GO:0009311">
    <property type="term" value="P:oligosaccharide metabolic process"/>
    <property type="evidence" value="ECO:0007669"/>
    <property type="project" value="InterPro"/>
</dbReference>
<dbReference type="InterPro" id="IPR008928">
    <property type="entry name" value="6-hairpin_glycosidase_sf"/>
</dbReference>
<sequence length="909" mass="101235">MPDGHGGCDRGSLDSVTTTPAPATSAEHDRLAASSGPDAAWRLWGPYVSGRQWGTVREDYSEDGNAWDYLPFDHAHRRAYRWGEDGMAGLCDRFGFLNLGIALWNGHDDRLKERYFGLTNAQGNHGEDVKEIWWPTDATPTHSFASWLYRYPQAAFPYADLLAGNASRGKLDPEYELTDTGVLADNRFFDVTVTYAKASPTDVLMEVTVTNHGPDAAPVDVVPQAWFRNTWAWGRDDRAPSLALDGPVVRAEHAWLGTYEIEADGDPRILFCDNETDAESLWGSANASDCPKNGIDTAIVHGDPSRTRDDHGTKVGFWWHFDAIAPGASQTVRLRMRAVAAGSEADSAPFEAPAVGTAFGAGFDEVIAERRAEADEFYAAVIPATTTAEDAHIARRAFAGLLWGKQLFRYSVHEWLEGDPAQPTPPAARRDPKTGRNSSWTHFDLADVISMPDEWEYPWFASWDLAFHTVPLAQIDPDFAKSQVELMVREWAQHPNGQLPAYEWNFNDVNPPVHAWAAWQVFTVDGGTDRGFLVRVFTKLLFNFSWWVNRKDSEGTYLFEGGFLGMDNVGLFDRSQPLPDGMRLEQSDATSWMAFYALSMLRIAVELTRHTDGWDSTTRTFFEYFLRLTGALENFGSRGISLWNEDDGFFYDSIVHTDGSSEQLPVRSLVGLLPLIAVESVHPALMVELPSLIKEVDWVERRDPGLADVLIHHELHDDARMTLTLVGRSRRVRLVKRMFDESEFLSPHGIRSLSAQYREQFSMDIDGGDFSIRYNPAESDTGLFGGNSNWRGPVWFPVNYLLLDAMWSYAAAYPDELVEDPSGSGDKRSIGAAAADLSERLVSLFRVGANGRRPGTPRWYPSGPLWDEHVTFSEYFDGDTGAGLGATHQTGWTALVAHLIVAPGGMPGR</sequence>
<evidence type="ECO:0000313" key="6">
    <source>
        <dbReference type="EMBL" id="TWE13304.1"/>
    </source>
</evidence>
<dbReference type="SUPFAM" id="SSF48208">
    <property type="entry name" value="Six-hairpin glycosidases"/>
    <property type="match status" value="1"/>
</dbReference>
<evidence type="ECO:0000256" key="2">
    <source>
        <dbReference type="ARBA" id="ARBA00022801"/>
    </source>
</evidence>
<comment type="similarity">
    <text evidence="1">Belongs to the glycosyl hydrolase 63 family.</text>
</comment>
<accession>A0A561ECG8</accession>
<dbReference type="Proteomes" id="UP000318297">
    <property type="component" value="Unassembled WGS sequence"/>
</dbReference>
<dbReference type="AlphaFoldDB" id="A0A561ECG8"/>
<dbReference type="GO" id="GO:0004573">
    <property type="term" value="F:Glc3Man9GlcNAc2 oligosaccharide glucosidase activity"/>
    <property type="evidence" value="ECO:0007669"/>
    <property type="project" value="InterPro"/>
</dbReference>
<dbReference type="PANTHER" id="PTHR10412:SF11">
    <property type="entry name" value="MANNOSYL-OLIGOSACCHARIDE GLUCOSIDASE"/>
    <property type="match status" value="1"/>
</dbReference>
<keyword evidence="7" id="KW-1185">Reference proteome</keyword>
<protein>
    <submittedName>
        <fullName evidence="6">Glycosyl hydrolase family 63</fullName>
    </submittedName>
</protein>
<keyword evidence="3" id="KW-0326">Glycosidase</keyword>
<evidence type="ECO:0000256" key="4">
    <source>
        <dbReference type="SAM" id="MobiDB-lite"/>
    </source>
</evidence>
<keyword evidence="2 6" id="KW-0378">Hydrolase</keyword>
<dbReference type="InterPro" id="IPR012341">
    <property type="entry name" value="6hp_glycosidase-like_sf"/>
</dbReference>
<dbReference type="PANTHER" id="PTHR10412">
    <property type="entry name" value="MANNOSYL-OLIGOSACCHARIDE GLUCOSIDASE"/>
    <property type="match status" value="1"/>
</dbReference>